<feature type="transmembrane region" description="Helical" evidence="1">
    <location>
        <begin position="132"/>
        <end position="149"/>
    </location>
</feature>
<comment type="caution">
    <text evidence="2">The sequence shown here is derived from an EMBL/GenBank/DDBJ whole genome shotgun (WGS) entry which is preliminary data.</text>
</comment>
<sequence>MNIFNAVVSLVHEKTSTPKSVDYLHSYRPGYYYCKESTKLKEGDHITKDLIEVVQNKTRMMLQSDNIDQYLKENETSLVVKQLVMMFGALLLTTVIMIKTKSMIPVAISGSMAVGIRLFYELSFSDEPGKRLVIVALTLVIVSVICCFIDLAMNTLLLLMFAFTSSFTILLFTGVTANQVEFTNGLWFNILSYDHLMKQGIEFNYNKWLIILGILTMISIFFNIYTAKRTKKKTPLRK</sequence>
<dbReference type="Proteomes" id="UP000192639">
    <property type="component" value="Unassembled WGS sequence"/>
</dbReference>
<accession>A0A1Y1S4F5</accession>
<dbReference type="VEuPathDB" id="MicrosporidiaDB:ECANGB1_361"/>
<evidence type="ECO:0000313" key="2">
    <source>
        <dbReference type="EMBL" id="ORD93277.1"/>
    </source>
</evidence>
<proteinExistence type="predicted"/>
<feature type="transmembrane region" description="Helical" evidence="1">
    <location>
        <begin position="78"/>
        <end position="96"/>
    </location>
</feature>
<keyword evidence="1" id="KW-0812">Transmembrane</keyword>
<name>A0A1Y1S4F5_9MICR</name>
<keyword evidence="1" id="KW-0472">Membrane</keyword>
<evidence type="ECO:0008006" key="4">
    <source>
        <dbReference type="Google" id="ProtNLM"/>
    </source>
</evidence>
<keyword evidence="1" id="KW-1133">Transmembrane helix</keyword>
<feature type="transmembrane region" description="Helical" evidence="1">
    <location>
        <begin position="208"/>
        <end position="227"/>
    </location>
</feature>
<evidence type="ECO:0000313" key="3">
    <source>
        <dbReference type="Proteomes" id="UP000192639"/>
    </source>
</evidence>
<reference evidence="2 3" key="1">
    <citation type="journal article" date="2017" name="Environ. Microbiol.">
        <title>Decay of the glycolytic pathway and adaptation to intranuclear parasitism within Enterocytozoonidae microsporidia.</title>
        <authorList>
            <person name="Wiredu Boakye D."/>
            <person name="Jaroenlak P."/>
            <person name="Prachumwat A."/>
            <person name="Williams T.A."/>
            <person name="Bateman K.S."/>
            <person name="Itsathitphaisarn O."/>
            <person name="Sritunyalucksana K."/>
            <person name="Paszkiewicz K.H."/>
            <person name="Moore K.A."/>
            <person name="Stentiford G.D."/>
            <person name="Williams B.A."/>
        </authorList>
    </citation>
    <scope>NUCLEOTIDE SEQUENCE [LARGE SCALE GENOMIC DNA]</scope>
    <source>
        <strain evidence="2 3">GB1</strain>
    </source>
</reference>
<evidence type="ECO:0000256" key="1">
    <source>
        <dbReference type="SAM" id="Phobius"/>
    </source>
</evidence>
<gene>
    <name evidence="2" type="ORF">ECANGB1_361</name>
</gene>
<dbReference type="AlphaFoldDB" id="A0A1Y1S4F5"/>
<protein>
    <recommendedName>
        <fullName evidence="4">DUF4203 domain-containing protein</fullName>
    </recommendedName>
</protein>
<dbReference type="EMBL" id="LWDP01000122">
    <property type="protein sequence ID" value="ORD93277.1"/>
    <property type="molecule type" value="Genomic_DNA"/>
</dbReference>
<keyword evidence="3" id="KW-1185">Reference proteome</keyword>
<organism evidence="2 3">
    <name type="scientific">Enterospora canceri</name>
    <dbReference type="NCBI Taxonomy" id="1081671"/>
    <lineage>
        <taxon>Eukaryota</taxon>
        <taxon>Fungi</taxon>
        <taxon>Fungi incertae sedis</taxon>
        <taxon>Microsporidia</taxon>
        <taxon>Enterocytozoonidae</taxon>
        <taxon>Enterospora</taxon>
    </lineage>
</organism>
<feature type="transmembrane region" description="Helical" evidence="1">
    <location>
        <begin position="156"/>
        <end position="177"/>
    </location>
</feature>